<gene>
    <name evidence="2" type="primary">TOM2AH2</name>
    <name evidence="2" type="ORF">CK203_068947</name>
</gene>
<organism evidence="2 3">
    <name type="scientific">Vitis vinifera</name>
    <name type="common">Grape</name>
    <dbReference type="NCBI Taxonomy" id="29760"/>
    <lineage>
        <taxon>Eukaryota</taxon>
        <taxon>Viridiplantae</taxon>
        <taxon>Streptophyta</taxon>
        <taxon>Embryophyta</taxon>
        <taxon>Tracheophyta</taxon>
        <taxon>Spermatophyta</taxon>
        <taxon>Magnoliopsida</taxon>
        <taxon>eudicotyledons</taxon>
        <taxon>Gunneridae</taxon>
        <taxon>Pentapetalae</taxon>
        <taxon>rosids</taxon>
        <taxon>Vitales</taxon>
        <taxon>Vitaceae</taxon>
        <taxon>Viteae</taxon>
        <taxon>Vitis</taxon>
    </lineage>
</organism>
<feature type="transmembrane region" description="Helical" evidence="1">
    <location>
        <begin position="12"/>
        <end position="33"/>
    </location>
</feature>
<keyword evidence="1" id="KW-0812">Transmembrane</keyword>
<dbReference type="EMBL" id="QGNW01001142">
    <property type="protein sequence ID" value="RVW53605.1"/>
    <property type="molecule type" value="Genomic_DNA"/>
</dbReference>
<dbReference type="Proteomes" id="UP000288805">
    <property type="component" value="Unassembled WGS sequence"/>
</dbReference>
<protein>
    <submittedName>
        <fullName evidence="2">Tetraspanin-18</fullName>
    </submittedName>
</protein>
<proteinExistence type="predicted"/>
<evidence type="ECO:0000313" key="2">
    <source>
        <dbReference type="EMBL" id="RVW53605.1"/>
    </source>
</evidence>
<comment type="caution">
    <text evidence="2">The sequence shown here is derived from an EMBL/GenBank/DDBJ whole genome shotgun (WGS) entry which is preliminary data.</text>
</comment>
<keyword evidence="1" id="KW-0472">Membrane</keyword>
<dbReference type="AlphaFoldDB" id="A0A438F0W3"/>
<sequence>MRTRCHSSLAFLLKVLNFLQTFIGISIIFYSLWMLNQWNQQIPVPSPPAPSPDSSQFPFLMSDTARVPDDKINPLAFAADMVSGSDDNGLVLQFIKLPAPWVLN</sequence>
<accession>A0A438F0W3</accession>
<evidence type="ECO:0000256" key="1">
    <source>
        <dbReference type="SAM" id="Phobius"/>
    </source>
</evidence>
<name>A0A438F0W3_VITVI</name>
<reference evidence="2 3" key="1">
    <citation type="journal article" date="2018" name="PLoS Genet.">
        <title>Population sequencing reveals clonal diversity and ancestral inbreeding in the grapevine cultivar Chardonnay.</title>
        <authorList>
            <person name="Roach M.J."/>
            <person name="Johnson D.L."/>
            <person name="Bohlmann J."/>
            <person name="van Vuuren H.J."/>
            <person name="Jones S.J."/>
            <person name="Pretorius I.S."/>
            <person name="Schmidt S.A."/>
            <person name="Borneman A.R."/>
        </authorList>
    </citation>
    <scope>NUCLEOTIDE SEQUENCE [LARGE SCALE GENOMIC DNA]</scope>
    <source>
        <strain evidence="3">cv. Chardonnay</strain>
        <tissue evidence="2">Leaf</tissue>
    </source>
</reference>
<keyword evidence="1" id="KW-1133">Transmembrane helix</keyword>
<evidence type="ECO:0000313" key="3">
    <source>
        <dbReference type="Proteomes" id="UP000288805"/>
    </source>
</evidence>